<organism evidence="1 2">
    <name type="scientific">Nelumbo nucifera</name>
    <name type="common">Sacred lotus</name>
    <dbReference type="NCBI Taxonomy" id="4432"/>
    <lineage>
        <taxon>Eukaryota</taxon>
        <taxon>Viridiplantae</taxon>
        <taxon>Streptophyta</taxon>
        <taxon>Embryophyta</taxon>
        <taxon>Tracheophyta</taxon>
        <taxon>Spermatophyta</taxon>
        <taxon>Magnoliopsida</taxon>
        <taxon>Proteales</taxon>
        <taxon>Nelumbonaceae</taxon>
        <taxon>Nelumbo</taxon>
    </lineage>
</organism>
<dbReference type="Proteomes" id="UP000607653">
    <property type="component" value="Unassembled WGS sequence"/>
</dbReference>
<dbReference type="PANTHER" id="PTHR34569:SF17">
    <property type="entry name" value="UBIQUITIN-PROTEIN LIGASE ARKADIA-A, PUTATIVE-RELATED"/>
    <property type="match status" value="1"/>
</dbReference>
<evidence type="ECO:0000313" key="2">
    <source>
        <dbReference type="Proteomes" id="UP000607653"/>
    </source>
</evidence>
<sequence length="148" mass="16869">METELKSVETSSQISSVSNEGSYFRDSDLSDDLRYTSLRDMIPNSPTDECSIPDGTAFEFDSSNISIRNQLVKQAASAYVQSAAILITRNQNCLVRLWRKLTSKSGWRSCWRIYVRNPLRGCARPIYRLMCYVVNQIGSVWGRRNAID</sequence>
<evidence type="ECO:0000313" key="1">
    <source>
        <dbReference type="EMBL" id="DAD33902.1"/>
    </source>
</evidence>
<dbReference type="AlphaFoldDB" id="A0A822YMZ6"/>
<reference evidence="1 2" key="1">
    <citation type="journal article" date="2020" name="Mol. Biol. Evol.">
        <title>Distinct Expression and Methylation Patterns for Genes with Different Fates following a Single Whole-Genome Duplication in Flowering Plants.</title>
        <authorList>
            <person name="Shi T."/>
            <person name="Rahmani R.S."/>
            <person name="Gugger P.F."/>
            <person name="Wang M."/>
            <person name="Li H."/>
            <person name="Zhang Y."/>
            <person name="Li Z."/>
            <person name="Wang Q."/>
            <person name="Van de Peer Y."/>
            <person name="Marchal K."/>
            <person name="Chen J."/>
        </authorList>
    </citation>
    <scope>NUCLEOTIDE SEQUENCE [LARGE SCALE GENOMIC DNA]</scope>
    <source>
        <tissue evidence="1">Leaf</tissue>
    </source>
</reference>
<proteinExistence type="predicted"/>
<dbReference type="EMBL" id="DUZY01000003">
    <property type="protein sequence ID" value="DAD33902.1"/>
    <property type="molecule type" value="Genomic_DNA"/>
</dbReference>
<name>A0A822YMZ6_NELNU</name>
<keyword evidence="2" id="KW-1185">Reference proteome</keyword>
<gene>
    <name evidence="1" type="ORF">HUJ06_012753</name>
</gene>
<dbReference type="PANTHER" id="PTHR34569">
    <property type="entry name" value="EXPRESSED PROTEIN"/>
    <property type="match status" value="1"/>
</dbReference>
<accession>A0A822YMZ6</accession>
<protein>
    <submittedName>
        <fullName evidence="1">Uncharacterized protein</fullName>
    </submittedName>
</protein>
<comment type="caution">
    <text evidence="1">The sequence shown here is derived from an EMBL/GenBank/DDBJ whole genome shotgun (WGS) entry which is preliminary data.</text>
</comment>